<dbReference type="RefSeq" id="WP_357407527.1">
    <property type="nucleotide sequence ID" value="NZ_JBEYCD010000010.1"/>
</dbReference>
<dbReference type="EMBL" id="JBIRYO010000013">
    <property type="protein sequence ID" value="MFI2475902.1"/>
    <property type="molecule type" value="Genomic_DNA"/>
</dbReference>
<comment type="caution">
    <text evidence="4">The sequence shown here is derived from an EMBL/GenBank/DDBJ whole genome shotgun (WGS) entry which is preliminary data.</text>
</comment>
<dbReference type="PROSITE" id="PS51257">
    <property type="entry name" value="PROKAR_LIPOPROTEIN"/>
    <property type="match status" value="1"/>
</dbReference>
<feature type="chain" id="PRO_5047503642" description="Lipoprotein" evidence="1">
    <location>
        <begin position="24"/>
        <end position="400"/>
    </location>
</feature>
<reference evidence="4 5" key="1">
    <citation type="submission" date="2024-10" db="EMBL/GenBank/DDBJ databases">
        <title>The Natural Products Discovery Center: Release of the First 8490 Sequenced Strains for Exploring Actinobacteria Biosynthetic Diversity.</title>
        <authorList>
            <person name="Kalkreuter E."/>
            <person name="Kautsar S.A."/>
            <person name="Yang D."/>
            <person name="Bader C.D."/>
            <person name="Teijaro C.N."/>
            <person name="Fluegel L."/>
            <person name="Davis C.M."/>
            <person name="Simpson J.R."/>
            <person name="Lauterbach L."/>
            <person name="Steele A.D."/>
            <person name="Gui C."/>
            <person name="Meng S."/>
            <person name="Li G."/>
            <person name="Viehrig K."/>
            <person name="Ye F."/>
            <person name="Su P."/>
            <person name="Kiefer A.F."/>
            <person name="Nichols A."/>
            <person name="Cepeda A.J."/>
            <person name="Yan W."/>
            <person name="Fan B."/>
            <person name="Jiang Y."/>
            <person name="Adhikari A."/>
            <person name="Zheng C.-J."/>
            <person name="Schuster L."/>
            <person name="Cowan T.M."/>
            <person name="Smanski M.J."/>
            <person name="Chevrette M.G."/>
            <person name="De Carvalho L.P.S."/>
            <person name="Shen B."/>
        </authorList>
    </citation>
    <scope>NUCLEOTIDE SEQUENCE [LARGE SCALE GENOMIC DNA]</scope>
    <source>
        <strain evidence="4 5">NPDC019275</strain>
    </source>
</reference>
<dbReference type="InterPro" id="IPR055797">
    <property type="entry name" value="DUF7373"/>
</dbReference>
<evidence type="ECO:0000256" key="1">
    <source>
        <dbReference type="SAM" id="SignalP"/>
    </source>
</evidence>
<feature type="domain" description="DUF7373" evidence="3">
    <location>
        <begin position="257"/>
        <end position="400"/>
    </location>
</feature>
<dbReference type="Pfam" id="PF24088">
    <property type="entry name" value="DUF7373"/>
    <property type="match status" value="1"/>
</dbReference>
<evidence type="ECO:0000313" key="4">
    <source>
        <dbReference type="EMBL" id="MFI2475902.1"/>
    </source>
</evidence>
<evidence type="ECO:0008006" key="6">
    <source>
        <dbReference type="Google" id="ProtNLM"/>
    </source>
</evidence>
<evidence type="ECO:0000259" key="3">
    <source>
        <dbReference type="Pfam" id="PF24092"/>
    </source>
</evidence>
<keyword evidence="1" id="KW-0732">Signal</keyword>
<feature type="signal peptide" evidence="1">
    <location>
        <begin position="1"/>
        <end position="23"/>
    </location>
</feature>
<gene>
    <name evidence="4" type="ORF">ACH49W_21215</name>
</gene>
<dbReference type="Pfam" id="PF24092">
    <property type="entry name" value="DUF7373_C"/>
    <property type="match status" value="1"/>
</dbReference>
<evidence type="ECO:0000313" key="5">
    <source>
        <dbReference type="Proteomes" id="UP001611415"/>
    </source>
</evidence>
<sequence length="400" mass="43518">MMRRSYLVYASAFAVILATTACGKSDEGDTASRPTIDISKLNPGNYPTAPIDVEKTRVDDSAAAREAIRIGDAVPLAMEVDSRFIYEMSRYFSRIVTPNNPPYFDDTGVEGKDFDNVAPGLVAGWYTQGRRRAELGAGRGIEMIVVRFSTADQAAAAARALADRTKGESYTINGHPGAITKYSLGTVMGDAAMSSYLAHRDMLLYARINDPVSMPFDPAAQADLVKRVFDKQIEMLQSYSPTPLDKISQLPLDVDGMLSRTLPLDSKSSGASAVAVYPRHAALHPEHRPDLSRSAFEDAGVDYVSAAQTFVLRTQDAASAGRLIAAFEAQLDMDNYNKIDSPPNLPTARCYNAKDGIDSPSDYPPICWVANDRFVAEVGGRNVQDLHQRTAAQYILLSKS</sequence>
<feature type="domain" description="DUF7373" evidence="2">
    <location>
        <begin position="55"/>
        <end position="252"/>
    </location>
</feature>
<name>A0ABW7X4E6_9NOCA</name>
<evidence type="ECO:0000259" key="2">
    <source>
        <dbReference type="Pfam" id="PF24088"/>
    </source>
</evidence>
<dbReference type="Proteomes" id="UP001611415">
    <property type="component" value="Unassembled WGS sequence"/>
</dbReference>
<accession>A0ABW7X4E6</accession>
<dbReference type="InterPro" id="IPR056463">
    <property type="entry name" value="DUF7373_C"/>
</dbReference>
<keyword evidence="5" id="KW-1185">Reference proteome</keyword>
<protein>
    <recommendedName>
        <fullName evidence="6">Lipoprotein</fullName>
    </recommendedName>
</protein>
<organism evidence="4 5">
    <name type="scientific">Nocardia xishanensis</name>
    <dbReference type="NCBI Taxonomy" id="238964"/>
    <lineage>
        <taxon>Bacteria</taxon>
        <taxon>Bacillati</taxon>
        <taxon>Actinomycetota</taxon>
        <taxon>Actinomycetes</taxon>
        <taxon>Mycobacteriales</taxon>
        <taxon>Nocardiaceae</taxon>
        <taxon>Nocardia</taxon>
    </lineage>
</organism>
<proteinExistence type="predicted"/>